<sequence>MARPRPSRRAPGARAGTTLAAALAVTLAGAGAAAASDTLPWEGDSAKGANQPAQHGYNPDALLAWDPATDPGAELLRARVPLQERADADPSTQRDPSLPAETQALTLAGDYGNAFFESHPYTNEFSQHLFSFWQYTDVYASWHGMASGGVPEELYDPEAEWTQRWFEFGAVNLPNPGYTNAAHRNGVRSLGGIFFSDNDRGSQDYRELLVRDEDGEFPAARKLAEVAEYFGFDGYFVNQEQSKVAAEDVAVYQDFLAQLRAEGLYVQWYDSVDADTGDKLYENEFTPRNSPFVRDADKGDLADSIFLNYWWDHDKLTASAEHARSLGLDPRETVFAGVEAGMYQFDQPYDLQDNLGADGAPMNAVATLGADFVHADFADKTDDAAQAQVFDRERRWWTGSPTGTDATAPADGEWQGMSSYVAERTAITGTTFATSFNTGHGLGYWHDGELSSDAEWGNIGVQDLPVTWQWWTEAAGDEDPLQADYDYGPDYAAADRFGYEKLGAYEGGSSLAVSGDLASDNLVRLFKSDLDVTGGTSVELTYAKPADDDTQLTLALVLASDPDEVVEVPVEGSGAATGGWRTVQVDLSQYAGETISTLGLGVRAGDQPVEDYQVNVGKIAVTDGVDRTPERPRGFVIDRALPSSDELFLRWDLDDYDDVARYDVYADGEYLGGVYDDVLYAKHFTGTRGTLELVAVGHDGSESAPATVRYDLTRGPGDVTATAGKDGSVTVSWDEPARSRTVVTVAADDAGNDGYARRTAVRPGATEATFDGAPTGGGDLVATVSPAAGTPVSATAELADTEVAPYPASAATLDGTSLRLTRPALADWHTLTVTEDGEPVSFDTTYDQGERPQMIRGRTTLAALDVTLASGDSRVVAVLEDYAGNQARTVLRAG</sequence>
<evidence type="ECO:0000313" key="5">
    <source>
        <dbReference type="Proteomes" id="UP000632535"/>
    </source>
</evidence>
<accession>A0ABQ2BDC5</accession>
<dbReference type="Pfam" id="PF03644">
    <property type="entry name" value="Glyco_hydro_85"/>
    <property type="match status" value="1"/>
</dbReference>
<name>A0ABQ2BDC5_9MICO</name>
<proteinExistence type="predicted"/>
<evidence type="ECO:0000259" key="3">
    <source>
        <dbReference type="Pfam" id="PF03644"/>
    </source>
</evidence>
<dbReference type="PANTHER" id="PTHR13246">
    <property type="entry name" value="ENDO BETA N-ACETYLGLUCOSAMINIDASE"/>
    <property type="match status" value="1"/>
</dbReference>
<dbReference type="Gene3D" id="3.20.20.80">
    <property type="entry name" value="Glycosidases"/>
    <property type="match status" value="1"/>
</dbReference>
<keyword evidence="5" id="KW-1185">Reference proteome</keyword>
<protein>
    <submittedName>
        <fullName evidence="4">Endo-beta-N-acetylglucosaminidase</fullName>
    </submittedName>
</protein>
<feature type="domain" description="Cytosolic endo-beta-N-acetylglucosaminidase TIM barrel" evidence="3">
    <location>
        <begin position="122"/>
        <end position="442"/>
    </location>
</feature>
<dbReference type="RefSeq" id="WP_188525183.1">
    <property type="nucleotide sequence ID" value="NZ_BMDG01000015.1"/>
</dbReference>
<dbReference type="PANTHER" id="PTHR13246:SF1">
    <property type="entry name" value="CYTOSOLIC ENDO-BETA-N-ACETYLGLUCOSAMINIDASE"/>
    <property type="match status" value="1"/>
</dbReference>
<feature type="signal peptide" evidence="2">
    <location>
        <begin position="1"/>
        <end position="35"/>
    </location>
</feature>
<organism evidence="4 5">
    <name type="scientific">Isoptericola cucumis</name>
    <dbReference type="NCBI Taxonomy" id="1776856"/>
    <lineage>
        <taxon>Bacteria</taxon>
        <taxon>Bacillati</taxon>
        <taxon>Actinomycetota</taxon>
        <taxon>Actinomycetes</taxon>
        <taxon>Micrococcales</taxon>
        <taxon>Promicromonosporaceae</taxon>
        <taxon>Isoptericola</taxon>
    </lineage>
</organism>
<dbReference type="EMBL" id="BMDG01000015">
    <property type="protein sequence ID" value="GGI11527.1"/>
    <property type="molecule type" value="Genomic_DNA"/>
</dbReference>
<feature type="chain" id="PRO_5047204186" evidence="2">
    <location>
        <begin position="36"/>
        <end position="894"/>
    </location>
</feature>
<evidence type="ECO:0000256" key="1">
    <source>
        <dbReference type="SAM" id="MobiDB-lite"/>
    </source>
</evidence>
<evidence type="ECO:0000256" key="2">
    <source>
        <dbReference type="SAM" id="SignalP"/>
    </source>
</evidence>
<dbReference type="InterPro" id="IPR005201">
    <property type="entry name" value="TIM_ENGase"/>
</dbReference>
<gene>
    <name evidence="4" type="ORF">GCM10007368_36640</name>
</gene>
<dbReference type="Gene3D" id="2.60.120.260">
    <property type="entry name" value="Galactose-binding domain-like"/>
    <property type="match status" value="1"/>
</dbReference>
<dbReference type="Proteomes" id="UP000632535">
    <property type="component" value="Unassembled WGS sequence"/>
</dbReference>
<feature type="region of interest" description="Disordered" evidence="1">
    <location>
        <begin position="38"/>
        <end position="64"/>
    </location>
</feature>
<comment type="caution">
    <text evidence="4">The sequence shown here is derived from an EMBL/GenBank/DDBJ whole genome shotgun (WGS) entry which is preliminary data.</text>
</comment>
<evidence type="ECO:0000313" key="4">
    <source>
        <dbReference type="EMBL" id="GGI11527.1"/>
    </source>
</evidence>
<keyword evidence="2" id="KW-0732">Signal</keyword>
<dbReference type="InterPro" id="IPR032979">
    <property type="entry name" value="ENGase"/>
</dbReference>
<reference evidence="5" key="1">
    <citation type="journal article" date="2019" name="Int. J. Syst. Evol. Microbiol.">
        <title>The Global Catalogue of Microorganisms (GCM) 10K type strain sequencing project: providing services to taxonomists for standard genome sequencing and annotation.</title>
        <authorList>
            <consortium name="The Broad Institute Genomics Platform"/>
            <consortium name="The Broad Institute Genome Sequencing Center for Infectious Disease"/>
            <person name="Wu L."/>
            <person name="Ma J."/>
        </authorList>
    </citation>
    <scope>NUCLEOTIDE SEQUENCE [LARGE SCALE GENOMIC DNA]</scope>
    <source>
        <strain evidence="5">CCM 8653</strain>
    </source>
</reference>